<reference evidence="4" key="1">
    <citation type="submission" date="2020-10" db="EMBL/GenBank/DDBJ databases">
        <title>Chromosome-scale genome assembly of the Allis shad, Alosa alosa.</title>
        <authorList>
            <person name="Margot Z."/>
            <person name="Christophe K."/>
            <person name="Cabau C."/>
            <person name="Louis A."/>
            <person name="Berthelot C."/>
            <person name="Parey E."/>
            <person name="Roest Crollius H."/>
            <person name="Montfort J."/>
            <person name="Robinson-Rechavi M."/>
            <person name="Bucao C."/>
            <person name="Bouchez O."/>
            <person name="Gislard M."/>
            <person name="Lluch J."/>
            <person name="Milhes M."/>
            <person name="Lampietro C."/>
            <person name="Lopez Roques C."/>
            <person name="Donnadieu C."/>
            <person name="Braasch I."/>
            <person name="Desvignes T."/>
            <person name="Postlethwait J."/>
            <person name="Bobe J."/>
            <person name="Guiguen Y."/>
        </authorList>
    </citation>
    <scope>NUCLEOTIDE SEQUENCE</scope>
    <source>
        <strain evidence="4">M-15738</strain>
        <tissue evidence="4">Blood</tissue>
    </source>
</reference>
<name>A0AAV6FFR2_9TELE</name>
<evidence type="ECO:0000313" key="5">
    <source>
        <dbReference type="Proteomes" id="UP000823561"/>
    </source>
</evidence>
<protein>
    <recommendedName>
        <fullName evidence="3">G protein-regulated inducer of neurite outgrowth C-terminal domain-containing protein</fullName>
    </recommendedName>
</protein>
<feature type="compositionally biased region" description="Low complexity" evidence="2">
    <location>
        <begin position="93"/>
        <end position="109"/>
    </location>
</feature>
<feature type="compositionally biased region" description="Basic and acidic residues" evidence="2">
    <location>
        <begin position="499"/>
        <end position="516"/>
    </location>
</feature>
<dbReference type="AlphaFoldDB" id="A0AAV6FFR2"/>
<dbReference type="PANTHER" id="PTHR15718:SF3">
    <property type="entry name" value="G PROTEIN-REGULATED INDUCER OF NEURITE OUTGROWTH C-TERMINAL DOMAIN-CONTAINING PROTEIN"/>
    <property type="match status" value="1"/>
</dbReference>
<dbReference type="InterPro" id="IPR026646">
    <property type="entry name" value="GPRIN2-like/GPRIN3"/>
</dbReference>
<dbReference type="Proteomes" id="UP000823561">
    <property type="component" value="Chromosome 24"/>
</dbReference>
<evidence type="ECO:0000256" key="1">
    <source>
        <dbReference type="ARBA" id="ARBA00002358"/>
    </source>
</evidence>
<keyword evidence="5" id="KW-1185">Reference proteome</keyword>
<feature type="compositionally biased region" description="Basic and acidic residues" evidence="2">
    <location>
        <begin position="356"/>
        <end position="380"/>
    </location>
</feature>
<feature type="region of interest" description="Disordered" evidence="2">
    <location>
        <begin position="466"/>
        <end position="516"/>
    </location>
</feature>
<feature type="compositionally biased region" description="Polar residues" evidence="2">
    <location>
        <begin position="150"/>
        <end position="166"/>
    </location>
</feature>
<dbReference type="GO" id="GO:0031175">
    <property type="term" value="P:neuron projection development"/>
    <property type="evidence" value="ECO:0007669"/>
    <property type="project" value="TreeGrafter"/>
</dbReference>
<feature type="region of interest" description="Disordered" evidence="2">
    <location>
        <begin position="1"/>
        <end position="382"/>
    </location>
</feature>
<accession>A0AAV6FFR2</accession>
<sequence length="604" mass="64268">MDIKGSKPASSPQLPGSRGNKAEPSKDASSAAREPSGSKTAGRGDASAVMLTVGSGQKTTGSLEHVAQIHKPGQGSAKSHLTTHASEPKLHKSPNSSRAPASSSIDSPRTANSRHNLVVTTFRVPAKESPKTQHSRASTTSQIPVKDSPKTNSSAAKDTKNQNKLAASQIPVKVSPKITKSSSKTSMKESPSNTSSTPLSLSDDLSPVSDDGNLVHALRADVTPATASSVVHQEVKHETKQISLVKPDSQNPPKEGIKNVPSPRTLHKDTVTQEHGPQAQLKDTHKPPAQKEVIYTGDAQHKPSPHTTTKTQHEHTASLSSQAAHSTSAPGSQHSGTPKTKRQTTPQVTERQTAVQREKSAEKKGKESEGKGGMRSKDVGKSVATMTGLEGLGKDVGVQVSDDLCNGAVVTASQLDNHLTDVTGGNVNSEENPAVMRPQKPIVRQRPSSQYVCQIEIELCSQSQSNSAECPPLTVSGKPPVPSLSGKPIDGPDVSSDQSEVKDKTGEGPRQEKAGPVHEVTWDAQGLTWEVYGAALDWQALGSAVQRHLQTQIEQLELRLKALQSSAPEKKKESPAPAGHRPRRRCHCWFHCSSCCCRRKHHSA</sequence>
<comment type="function">
    <text evidence="1">May be involved in neurite outgrowth.</text>
</comment>
<organism evidence="4 5">
    <name type="scientific">Alosa alosa</name>
    <name type="common">allis shad</name>
    <dbReference type="NCBI Taxonomy" id="278164"/>
    <lineage>
        <taxon>Eukaryota</taxon>
        <taxon>Metazoa</taxon>
        <taxon>Chordata</taxon>
        <taxon>Craniata</taxon>
        <taxon>Vertebrata</taxon>
        <taxon>Euteleostomi</taxon>
        <taxon>Actinopterygii</taxon>
        <taxon>Neopterygii</taxon>
        <taxon>Teleostei</taxon>
        <taxon>Clupei</taxon>
        <taxon>Clupeiformes</taxon>
        <taxon>Clupeoidei</taxon>
        <taxon>Clupeidae</taxon>
        <taxon>Alosa</taxon>
    </lineage>
</organism>
<dbReference type="InterPro" id="IPR032745">
    <property type="entry name" value="GRIN_C"/>
</dbReference>
<dbReference type="GO" id="GO:0005886">
    <property type="term" value="C:plasma membrane"/>
    <property type="evidence" value="ECO:0007669"/>
    <property type="project" value="TreeGrafter"/>
</dbReference>
<feature type="compositionally biased region" description="Polar residues" evidence="2">
    <location>
        <begin position="110"/>
        <end position="119"/>
    </location>
</feature>
<evidence type="ECO:0000259" key="3">
    <source>
        <dbReference type="Pfam" id="PF15235"/>
    </source>
</evidence>
<feature type="compositionally biased region" description="Polar residues" evidence="2">
    <location>
        <begin position="317"/>
        <end position="355"/>
    </location>
</feature>
<proteinExistence type="predicted"/>
<dbReference type="Pfam" id="PF15235">
    <property type="entry name" value="GRIN_C"/>
    <property type="match status" value="1"/>
</dbReference>
<feature type="region of interest" description="Disordered" evidence="2">
    <location>
        <begin position="564"/>
        <end position="583"/>
    </location>
</feature>
<dbReference type="PANTHER" id="PTHR15718">
    <property type="entry name" value="G PROTEIN-REGULATED INDUCER OF NEURITE OUTGROWTH C-TERMINAL DOMAIN-CONTAINING PROTEIN"/>
    <property type="match status" value="1"/>
</dbReference>
<evidence type="ECO:0000313" key="4">
    <source>
        <dbReference type="EMBL" id="KAG5260656.1"/>
    </source>
</evidence>
<feature type="compositionally biased region" description="Low complexity" evidence="2">
    <location>
        <begin position="172"/>
        <end position="211"/>
    </location>
</feature>
<evidence type="ECO:0000256" key="2">
    <source>
        <dbReference type="SAM" id="MobiDB-lite"/>
    </source>
</evidence>
<feature type="compositionally biased region" description="Polar residues" evidence="2">
    <location>
        <begin position="76"/>
        <end position="85"/>
    </location>
</feature>
<feature type="domain" description="G protein-regulated inducer of neurite outgrowth C-terminal" evidence="3">
    <location>
        <begin position="501"/>
        <end position="591"/>
    </location>
</feature>
<dbReference type="EMBL" id="JADWDJ010000024">
    <property type="protein sequence ID" value="KAG5260656.1"/>
    <property type="molecule type" value="Genomic_DNA"/>
</dbReference>
<gene>
    <name evidence="4" type="ORF">AALO_G00294980</name>
</gene>
<comment type="caution">
    <text evidence="4">The sequence shown here is derived from an EMBL/GenBank/DDBJ whole genome shotgun (WGS) entry which is preliminary data.</text>
</comment>